<name>A0A2M7K217_9BACT</name>
<dbReference type="AlphaFoldDB" id="A0A2M7K217"/>
<dbReference type="Proteomes" id="UP000229924">
    <property type="component" value="Unassembled WGS sequence"/>
</dbReference>
<feature type="non-terminal residue" evidence="1">
    <location>
        <position position="1"/>
    </location>
</feature>
<protein>
    <submittedName>
        <fullName evidence="1">Uncharacterized protein</fullName>
    </submittedName>
</protein>
<gene>
    <name evidence="1" type="ORF">COZ63_00410</name>
</gene>
<proteinExistence type="predicted"/>
<organism evidence="1 2">
    <name type="scientific">Candidatus Berkelbacteria bacterium CG_4_8_14_3_um_filter_42_13</name>
    <dbReference type="NCBI Taxonomy" id="1974505"/>
    <lineage>
        <taxon>Bacteria</taxon>
        <taxon>Candidatus Berkelbacteria</taxon>
    </lineage>
</organism>
<comment type="caution">
    <text evidence="1">The sequence shown here is derived from an EMBL/GenBank/DDBJ whole genome shotgun (WGS) entry which is preliminary data.</text>
</comment>
<evidence type="ECO:0000313" key="1">
    <source>
        <dbReference type="EMBL" id="PIX30302.1"/>
    </source>
</evidence>
<reference evidence="2" key="1">
    <citation type="submission" date="2017-09" db="EMBL/GenBank/DDBJ databases">
        <title>Depth-based differentiation of microbial function through sediment-hosted aquifers and enrichment of novel symbionts in the deep terrestrial subsurface.</title>
        <authorList>
            <person name="Probst A.J."/>
            <person name="Ladd B."/>
            <person name="Jarett J.K."/>
            <person name="Geller-Mcgrath D.E."/>
            <person name="Sieber C.M.K."/>
            <person name="Emerson J.B."/>
            <person name="Anantharaman K."/>
            <person name="Thomas B.C."/>
            <person name="Malmstrom R."/>
            <person name="Stieglmeier M."/>
            <person name="Klingl A."/>
            <person name="Woyke T."/>
            <person name="Ryan C.M."/>
            <person name="Banfield J.F."/>
        </authorList>
    </citation>
    <scope>NUCLEOTIDE SEQUENCE [LARGE SCALE GENOMIC DNA]</scope>
</reference>
<evidence type="ECO:0000313" key="2">
    <source>
        <dbReference type="Proteomes" id="UP000229924"/>
    </source>
</evidence>
<sequence>IKTKIIQVLLITLFLELRNYFTRSYKISRRFLSRYSSGQALATVEILKSSQLRNSKFLS</sequence>
<dbReference type="EMBL" id="PFIK01000005">
    <property type="protein sequence ID" value="PIX30302.1"/>
    <property type="molecule type" value="Genomic_DNA"/>
</dbReference>
<accession>A0A2M7K217</accession>